<dbReference type="Pfam" id="PF04347">
    <property type="entry name" value="FliO"/>
    <property type="match status" value="1"/>
</dbReference>
<keyword evidence="1 7" id="KW-1003">Cell membrane</keyword>
<feature type="transmembrane region" description="Helical" evidence="7">
    <location>
        <begin position="24"/>
        <end position="46"/>
    </location>
</feature>
<organism evidence="8 9">
    <name type="scientific">Hydrogenovibrio thermophilus</name>
    <dbReference type="NCBI Taxonomy" id="265883"/>
    <lineage>
        <taxon>Bacteria</taxon>
        <taxon>Pseudomonadati</taxon>
        <taxon>Pseudomonadota</taxon>
        <taxon>Gammaproteobacteria</taxon>
        <taxon>Thiotrichales</taxon>
        <taxon>Piscirickettsiaceae</taxon>
        <taxon>Hydrogenovibrio</taxon>
    </lineage>
</organism>
<keyword evidence="8" id="KW-0966">Cell projection</keyword>
<dbReference type="InterPro" id="IPR022781">
    <property type="entry name" value="Flagellar_biosynth_FliO"/>
</dbReference>
<evidence type="ECO:0000256" key="4">
    <source>
        <dbReference type="ARBA" id="ARBA00023136"/>
    </source>
</evidence>
<reference evidence="8 9" key="1">
    <citation type="journal article" date="2018" name="Environ. Microbiol.">
        <title>Genomes of ubiquitous marine and hypersaline Hydrogenovibrio, Thiomicrorhabdus and Thiomicrospira spp. encode a diversity of mechanisms to sustain chemolithoautotrophy in heterogeneous environments.</title>
        <authorList>
            <person name="Scott K.M."/>
            <person name="Williams J."/>
            <person name="Porter C.M.B."/>
            <person name="Russel S."/>
            <person name="Harmer T.L."/>
            <person name="Paul J.H."/>
            <person name="Antonen K.M."/>
            <person name="Bridges M.K."/>
            <person name="Camper G.J."/>
            <person name="Campla C.K."/>
            <person name="Casella L.G."/>
            <person name="Chase E."/>
            <person name="Conrad J.W."/>
            <person name="Cruz M.C."/>
            <person name="Dunlap D.S."/>
            <person name="Duran L."/>
            <person name="Fahsbender E.M."/>
            <person name="Goldsmith D.B."/>
            <person name="Keeley R.F."/>
            <person name="Kondoff M.R."/>
            <person name="Kussy B.I."/>
            <person name="Lane M.K."/>
            <person name="Lawler S."/>
            <person name="Leigh B.A."/>
            <person name="Lewis C."/>
            <person name="Lostal L.M."/>
            <person name="Marking D."/>
            <person name="Mancera P.A."/>
            <person name="McClenthan E.C."/>
            <person name="McIntyre E.A."/>
            <person name="Mine J.A."/>
            <person name="Modi S."/>
            <person name="Moore B.D."/>
            <person name="Morgan W.A."/>
            <person name="Nelson K.M."/>
            <person name="Nguyen K.N."/>
            <person name="Ogburn N."/>
            <person name="Parrino D.G."/>
            <person name="Pedapudi A.D."/>
            <person name="Pelham R.P."/>
            <person name="Preece A.M."/>
            <person name="Rampersad E.A."/>
            <person name="Richardson J.C."/>
            <person name="Rodgers C.M."/>
            <person name="Schaffer B.L."/>
            <person name="Sheridan N.E."/>
            <person name="Solone M.R."/>
            <person name="Staley Z.R."/>
            <person name="Tabuchi M."/>
            <person name="Waide R.J."/>
            <person name="Wanjugi P.W."/>
            <person name="Young S."/>
            <person name="Clum A."/>
            <person name="Daum C."/>
            <person name="Huntemann M."/>
            <person name="Ivanova N."/>
            <person name="Kyrpides N."/>
            <person name="Mikhailova N."/>
            <person name="Palaniappan K."/>
            <person name="Pillay M."/>
            <person name="Reddy T.B.K."/>
            <person name="Shapiro N."/>
            <person name="Stamatis D."/>
            <person name="Varghese N."/>
            <person name="Woyke T."/>
            <person name="Boden R."/>
            <person name="Freyermuth S.K."/>
            <person name="Kerfeld C.A."/>
        </authorList>
    </citation>
    <scope>NUCLEOTIDE SEQUENCE [LARGE SCALE GENOMIC DNA]</scope>
    <source>
        <strain evidence="8 9">JR-2</strain>
    </source>
</reference>
<accession>A0A410H211</accession>
<dbReference type="RefSeq" id="WP_128384561.1">
    <property type="nucleotide sequence ID" value="NZ_CP035033.1"/>
</dbReference>
<keyword evidence="5 7" id="KW-0975">Bacterial flagellum</keyword>
<evidence type="ECO:0000313" key="9">
    <source>
        <dbReference type="Proteomes" id="UP000285478"/>
    </source>
</evidence>
<proteinExistence type="inferred from homology"/>
<name>A0A410H211_9GAMM</name>
<keyword evidence="4 7" id="KW-0472">Membrane</keyword>
<evidence type="ECO:0000256" key="6">
    <source>
        <dbReference type="ARBA" id="ARBA00037937"/>
    </source>
</evidence>
<dbReference type="NCBIfam" id="TIGR03500">
    <property type="entry name" value="FliO_TIGR"/>
    <property type="match status" value="1"/>
</dbReference>
<evidence type="ECO:0000256" key="5">
    <source>
        <dbReference type="ARBA" id="ARBA00023143"/>
    </source>
</evidence>
<keyword evidence="3 7" id="KW-1133">Transmembrane helix</keyword>
<evidence type="ECO:0000256" key="2">
    <source>
        <dbReference type="ARBA" id="ARBA00022692"/>
    </source>
</evidence>
<evidence type="ECO:0000256" key="3">
    <source>
        <dbReference type="ARBA" id="ARBA00022989"/>
    </source>
</evidence>
<keyword evidence="8" id="KW-0969">Cilium</keyword>
<sequence>MQLPAFAKAEETPSLTTSLEPSSYIGQIILSLFFILLIIFAAAWMLKRFGKINGVAGNQMKVLGVMSLGQRERAVLLEVGKEQLLIGVTSSRVSLLHKLEEPIEVVTEKSVNNAFAKRLQEAINQRTATQPSKDSSKGGADD</sequence>
<evidence type="ECO:0000256" key="7">
    <source>
        <dbReference type="RuleBase" id="RU362064"/>
    </source>
</evidence>
<dbReference type="GO" id="GO:0005886">
    <property type="term" value="C:plasma membrane"/>
    <property type="evidence" value="ECO:0007669"/>
    <property type="project" value="UniProtKB-SubCell"/>
</dbReference>
<keyword evidence="8" id="KW-0282">Flagellum</keyword>
<keyword evidence="9" id="KW-1185">Reference proteome</keyword>
<gene>
    <name evidence="8" type="primary">fliO</name>
    <name evidence="8" type="ORF">EPV75_04165</name>
</gene>
<dbReference type="Proteomes" id="UP000285478">
    <property type="component" value="Chromosome"/>
</dbReference>
<keyword evidence="2 7" id="KW-0812">Transmembrane</keyword>
<dbReference type="PANTHER" id="PTHR38766:SF1">
    <property type="entry name" value="FLAGELLAR PROTEIN FLIO"/>
    <property type="match status" value="1"/>
</dbReference>
<dbReference type="GO" id="GO:0044781">
    <property type="term" value="P:bacterial-type flagellum organization"/>
    <property type="evidence" value="ECO:0007669"/>
    <property type="project" value="UniProtKB-UniRule"/>
</dbReference>
<dbReference type="GO" id="GO:0009425">
    <property type="term" value="C:bacterial-type flagellum basal body"/>
    <property type="evidence" value="ECO:0007669"/>
    <property type="project" value="UniProtKB-SubCell"/>
</dbReference>
<dbReference type="EMBL" id="CP035033">
    <property type="protein sequence ID" value="QAB14926.1"/>
    <property type="molecule type" value="Genomic_DNA"/>
</dbReference>
<dbReference type="PANTHER" id="PTHR38766">
    <property type="entry name" value="FLAGELLAR PROTEIN FLIO"/>
    <property type="match status" value="1"/>
</dbReference>
<dbReference type="AlphaFoldDB" id="A0A410H211"/>
<protein>
    <recommendedName>
        <fullName evidence="7">Flagellar protein</fullName>
    </recommendedName>
</protein>
<comment type="subcellular location">
    <subcellularLocation>
        <location evidence="7">Cell membrane</location>
    </subcellularLocation>
    <subcellularLocation>
        <location evidence="7">Bacterial flagellum basal body</location>
    </subcellularLocation>
</comment>
<comment type="similarity">
    <text evidence="6 7">Belongs to the FliO/MopB family.</text>
</comment>
<dbReference type="KEGG" id="htr:EPV75_04165"/>
<evidence type="ECO:0000256" key="1">
    <source>
        <dbReference type="ARBA" id="ARBA00022475"/>
    </source>
</evidence>
<dbReference type="InterPro" id="IPR052205">
    <property type="entry name" value="FliO/MopB"/>
</dbReference>
<evidence type="ECO:0000313" key="8">
    <source>
        <dbReference type="EMBL" id="QAB14926.1"/>
    </source>
</evidence>